<dbReference type="PANTHER" id="PTHR11264">
    <property type="entry name" value="URACIL-DNA GLYCOSYLASE"/>
    <property type="match status" value="1"/>
</dbReference>
<name>A0ABS7NB07_9RHOB</name>
<organism evidence="13 14">
    <name type="scientific">Leisingera daeponensis</name>
    <dbReference type="NCBI Taxonomy" id="405746"/>
    <lineage>
        <taxon>Bacteria</taxon>
        <taxon>Pseudomonadati</taxon>
        <taxon>Pseudomonadota</taxon>
        <taxon>Alphaproteobacteria</taxon>
        <taxon>Rhodobacterales</taxon>
        <taxon>Roseobacteraceae</taxon>
        <taxon>Leisingera</taxon>
    </lineage>
</organism>
<dbReference type="NCBIfam" id="TIGR00628">
    <property type="entry name" value="ung"/>
    <property type="match status" value="1"/>
</dbReference>
<comment type="catalytic activity">
    <reaction evidence="1 9 11">
        <text>Hydrolyzes single-stranded DNA or mismatched double-stranded DNA and polynucleotides, releasing free uracil.</text>
        <dbReference type="EC" id="3.2.2.27"/>
    </reaction>
</comment>
<keyword evidence="6 9" id="KW-0227">DNA damage</keyword>
<comment type="subcellular location">
    <subcellularLocation>
        <location evidence="9">Cytoplasm</location>
    </subcellularLocation>
</comment>
<dbReference type="SMART" id="SM00987">
    <property type="entry name" value="UreE_C"/>
    <property type="match status" value="1"/>
</dbReference>
<dbReference type="CDD" id="cd10027">
    <property type="entry name" value="UDG-F1-like"/>
    <property type="match status" value="1"/>
</dbReference>
<comment type="similarity">
    <text evidence="3 9 11">Belongs to the uracil-DNA glycosylase (UDG) superfamily. UNG family.</text>
</comment>
<evidence type="ECO:0000256" key="5">
    <source>
        <dbReference type="ARBA" id="ARBA00018429"/>
    </source>
</evidence>
<dbReference type="Pfam" id="PF03167">
    <property type="entry name" value="UDG"/>
    <property type="match status" value="1"/>
</dbReference>
<evidence type="ECO:0000256" key="7">
    <source>
        <dbReference type="ARBA" id="ARBA00022801"/>
    </source>
</evidence>
<evidence type="ECO:0000256" key="11">
    <source>
        <dbReference type="RuleBase" id="RU003780"/>
    </source>
</evidence>
<proteinExistence type="inferred from homology"/>
<dbReference type="GO" id="GO:0004844">
    <property type="term" value="F:uracil DNA N-glycosylase activity"/>
    <property type="evidence" value="ECO:0007669"/>
    <property type="project" value="UniProtKB-EC"/>
</dbReference>
<dbReference type="InterPro" id="IPR005122">
    <property type="entry name" value="Uracil-DNA_glycosylase-like"/>
</dbReference>
<dbReference type="Proteomes" id="UP000766629">
    <property type="component" value="Unassembled WGS sequence"/>
</dbReference>
<sequence length="223" mass="24372">MTELPAGLGAWSSLPFFTAHWPDISAAIAEDARDILPPADQRFAALELTQPQDTRVVILGQDPYPTPGHAHGLAFSAEPHVRPLPRSLSNIYKELSDDLGVIRRDADLRGWARQGVLLLNTALSVPAGEANGHKSFGWHHLVHQVLELTSKTPTAYILWGNAAQKLEKHIKPGDHLILKTAHPSPLSARRGFFGSRPFSKVNNWLAARGEDAIDWNAGTEAQA</sequence>
<feature type="active site" description="Proton acceptor" evidence="9 10">
    <location>
        <position position="62"/>
    </location>
</feature>
<evidence type="ECO:0000256" key="8">
    <source>
        <dbReference type="ARBA" id="ARBA00023204"/>
    </source>
</evidence>
<dbReference type="RefSeq" id="WP_222507252.1">
    <property type="nucleotide sequence ID" value="NZ_JAHVJA010000001.1"/>
</dbReference>
<dbReference type="EMBL" id="JAHVJA010000001">
    <property type="protein sequence ID" value="MBY6138389.1"/>
    <property type="molecule type" value="Genomic_DNA"/>
</dbReference>
<dbReference type="NCBIfam" id="NF003588">
    <property type="entry name" value="PRK05254.1-1"/>
    <property type="match status" value="1"/>
</dbReference>
<feature type="domain" description="Uracil-DNA glycosylase-like" evidence="12">
    <location>
        <begin position="47"/>
        <end position="205"/>
    </location>
</feature>
<evidence type="ECO:0000256" key="9">
    <source>
        <dbReference type="HAMAP-Rule" id="MF_00148"/>
    </source>
</evidence>
<evidence type="ECO:0000256" key="10">
    <source>
        <dbReference type="PROSITE-ProRule" id="PRU10072"/>
    </source>
</evidence>
<keyword evidence="13" id="KW-0326">Glycosidase</keyword>
<keyword evidence="8 9" id="KW-0234">DNA repair</keyword>
<evidence type="ECO:0000256" key="6">
    <source>
        <dbReference type="ARBA" id="ARBA00022763"/>
    </source>
</evidence>
<evidence type="ECO:0000256" key="4">
    <source>
        <dbReference type="ARBA" id="ARBA00012030"/>
    </source>
</evidence>
<reference evidence="13 14" key="1">
    <citation type="submission" date="2021-06" db="EMBL/GenBank/DDBJ databases">
        <title>50 bacteria genomes isolated from Dapeng, Shenzhen, China.</title>
        <authorList>
            <person name="Zheng W."/>
            <person name="Yu S."/>
            <person name="Huang Y."/>
        </authorList>
    </citation>
    <scope>NUCLEOTIDE SEQUENCE [LARGE SCALE GENOMIC DNA]</scope>
    <source>
        <strain evidence="13 14">DP1N14-2</strain>
    </source>
</reference>
<accession>A0ABS7NB07</accession>
<evidence type="ECO:0000313" key="13">
    <source>
        <dbReference type="EMBL" id="MBY6138389.1"/>
    </source>
</evidence>
<gene>
    <name evidence="9" type="primary">ung</name>
    <name evidence="13" type="ORF">KUV26_02980</name>
</gene>
<protein>
    <recommendedName>
        <fullName evidence="5 9">Uracil-DNA glycosylase</fullName>
        <shortName evidence="9">UDG</shortName>
        <ecNumber evidence="4 9">3.2.2.27</ecNumber>
    </recommendedName>
</protein>
<evidence type="ECO:0000256" key="1">
    <source>
        <dbReference type="ARBA" id="ARBA00001400"/>
    </source>
</evidence>
<evidence type="ECO:0000256" key="2">
    <source>
        <dbReference type="ARBA" id="ARBA00002631"/>
    </source>
</evidence>
<dbReference type="NCBIfam" id="NF003592">
    <property type="entry name" value="PRK05254.1-5"/>
    <property type="match status" value="1"/>
</dbReference>
<keyword evidence="7 9" id="KW-0378">Hydrolase</keyword>
<keyword evidence="9" id="KW-0963">Cytoplasm</keyword>
<dbReference type="InterPro" id="IPR036895">
    <property type="entry name" value="Uracil-DNA_glycosylase-like_sf"/>
</dbReference>
<dbReference type="PANTHER" id="PTHR11264:SF0">
    <property type="entry name" value="URACIL-DNA GLYCOSYLASE"/>
    <property type="match status" value="1"/>
</dbReference>
<evidence type="ECO:0000259" key="12">
    <source>
        <dbReference type="SMART" id="SM00986"/>
    </source>
</evidence>
<keyword evidence="14" id="KW-1185">Reference proteome</keyword>
<dbReference type="InterPro" id="IPR018085">
    <property type="entry name" value="Ura-DNA_Glyclase_AS"/>
</dbReference>
<dbReference type="SMART" id="SM00986">
    <property type="entry name" value="UDG"/>
    <property type="match status" value="1"/>
</dbReference>
<dbReference type="SUPFAM" id="SSF52141">
    <property type="entry name" value="Uracil-DNA glycosylase-like"/>
    <property type="match status" value="1"/>
</dbReference>
<dbReference type="Gene3D" id="3.40.470.10">
    <property type="entry name" value="Uracil-DNA glycosylase-like domain"/>
    <property type="match status" value="1"/>
</dbReference>
<comment type="function">
    <text evidence="2 9 11">Excises uracil residues from the DNA which can arise as a result of misincorporation of dUMP residues by DNA polymerase or due to deamination of cytosine.</text>
</comment>
<dbReference type="PROSITE" id="PS00130">
    <property type="entry name" value="U_DNA_GLYCOSYLASE"/>
    <property type="match status" value="1"/>
</dbReference>
<evidence type="ECO:0000256" key="3">
    <source>
        <dbReference type="ARBA" id="ARBA00008184"/>
    </source>
</evidence>
<dbReference type="EC" id="3.2.2.27" evidence="4 9"/>
<comment type="caution">
    <text evidence="13">The sequence shown here is derived from an EMBL/GenBank/DDBJ whole genome shotgun (WGS) entry which is preliminary data.</text>
</comment>
<evidence type="ECO:0000313" key="14">
    <source>
        <dbReference type="Proteomes" id="UP000766629"/>
    </source>
</evidence>
<dbReference type="HAMAP" id="MF_00148">
    <property type="entry name" value="UDG"/>
    <property type="match status" value="1"/>
</dbReference>
<dbReference type="InterPro" id="IPR002043">
    <property type="entry name" value="UDG_fam1"/>
</dbReference>